<protein>
    <submittedName>
        <fullName evidence="1">Subtilisin-like serine protease pr1c</fullName>
    </submittedName>
</protein>
<keyword evidence="1" id="KW-0645">Protease</keyword>
<comment type="caution">
    <text evidence="1">The sequence shown here is derived from an EMBL/GenBank/DDBJ whole genome shotgun (WGS) entry which is preliminary data.</text>
</comment>
<dbReference type="GO" id="GO:0008233">
    <property type="term" value="F:peptidase activity"/>
    <property type="evidence" value="ECO:0007669"/>
    <property type="project" value="UniProtKB-KW"/>
</dbReference>
<accession>A0A8H6MKN7</accession>
<dbReference type="Proteomes" id="UP000639643">
    <property type="component" value="Unassembled WGS sequence"/>
</dbReference>
<keyword evidence="2" id="KW-1185">Reference proteome</keyword>
<dbReference type="EMBL" id="WIGM01001571">
    <property type="protein sequence ID" value="KAF6793814.1"/>
    <property type="molecule type" value="Genomic_DNA"/>
</dbReference>
<dbReference type="GO" id="GO:0006508">
    <property type="term" value="P:proteolysis"/>
    <property type="evidence" value="ECO:0007669"/>
    <property type="project" value="UniProtKB-KW"/>
</dbReference>
<evidence type="ECO:0000313" key="2">
    <source>
        <dbReference type="Proteomes" id="UP000639643"/>
    </source>
</evidence>
<sequence>MDTRGIRAELIPIGAGNPVEIFPGEVGSRVGGWGRVETVHLVWDGRLPNGSFTDSGEYVVKIRSLRLFGDERKEADWRDGVVSSKFRLEYEAQSIKDDNYDPTPFPATLHLESGVLILEKNFVRLLGRYHILFIQGHQHRQQELQKSNA</sequence>
<name>A0A8H6MKN7_9PEZI</name>
<reference evidence="1" key="1">
    <citation type="journal article" date="2020" name="Phytopathology">
        <title>Genome Sequence Resources of Colletotrichum truncatum, C. plurivorum, C. musicola, and C. sojae: Four Species Pathogenic to Soybean (Glycine max).</title>
        <authorList>
            <person name="Rogerio F."/>
            <person name="Boufleur T.R."/>
            <person name="Ciampi-Guillardi M."/>
            <person name="Sukno S.A."/>
            <person name="Thon M.R."/>
            <person name="Massola Junior N.S."/>
            <person name="Baroncelli R."/>
        </authorList>
    </citation>
    <scope>NUCLEOTIDE SEQUENCE</scope>
    <source>
        <strain evidence="1">LFN0074</strain>
    </source>
</reference>
<evidence type="ECO:0000313" key="1">
    <source>
        <dbReference type="EMBL" id="KAF6793814.1"/>
    </source>
</evidence>
<organism evidence="1 2">
    <name type="scientific">Colletotrichum musicola</name>
    <dbReference type="NCBI Taxonomy" id="2175873"/>
    <lineage>
        <taxon>Eukaryota</taxon>
        <taxon>Fungi</taxon>
        <taxon>Dikarya</taxon>
        <taxon>Ascomycota</taxon>
        <taxon>Pezizomycotina</taxon>
        <taxon>Sordariomycetes</taxon>
        <taxon>Hypocreomycetidae</taxon>
        <taxon>Glomerellales</taxon>
        <taxon>Glomerellaceae</taxon>
        <taxon>Colletotrichum</taxon>
        <taxon>Colletotrichum orchidearum species complex</taxon>
    </lineage>
</organism>
<proteinExistence type="predicted"/>
<gene>
    <name evidence="1" type="ORF">CMUS01_16056</name>
</gene>
<keyword evidence="1" id="KW-0378">Hydrolase</keyword>
<dbReference type="AlphaFoldDB" id="A0A8H6MKN7"/>